<organism evidence="8 9">
    <name type="scientific">Pelagerythrobacter aerophilus</name>
    <dbReference type="NCBI Taxonomy" id="2306995"/>
    <lineage>
        <taxon>Bacteria</taxon>
        <taxon>Pseudomonadati</taxon>
        <taxon>Pseudomonadota</taxon>
        <taxon>Alphaproteobacteria</taxon>
        <taxon>Sphingomonadales</taxon>
        <taxon>Erythrobacteraceae</taxon>
        <taxon>Pelagerythrobacter</taxon>
    </lineage>
</organism>
<name>A0A418NFH6_9SPHN</name>
<dbReference type="Proteomes" id="UP000285092">
    <property type="component" value="Unassembled WGS sequence"/>
</dbReference>
<dbReference type="RefSeq" id="WP_119513874.1">
    <property type="nucleotide sequence ID" value="NZ_QXFK01000018.1"/>
</dbReference>
<dbReference type="PANTHER" id="PTHR44757:SF2">
    <property type="entry name" value="BIOFILM ARCHITECTURE MAINTENANCE PROTEIN MBAA"/>
    <property type="match status" value="1"/>
</dbReference>
<sequence length="612" mass="65835">MAGAKRSVEESGLRTFGFALAFFAVTSLTIYSTRFSGGLALVWFGTAILAALLVNVPPRAWPRTVIFFASLSICATTLFGFGPHAAIPLALVNMCEATLIAALLVRLRPERDYFENWSGFVKLILIGGIVGPALASLPGGGLVAAEVGGAWRYHSVEWFAGHGLGTLLALPLALLLARGRPGGLMRLRTPRGWWEFAGLSLACVGVAFLAFYQTTYPALFLPILPLMVACFRFGRIGASVAVLLTALVASASLIADAGPFAALPVALAEKALFLQFYLVVVLLASLPVATALKHREILHANILHREALQRMISDHSDDALLSLDEAGRIRFASPASMRLSGADDLEGLHLSIFFDDADASLIADALAQARAAPGVTKVVERPVAKGGETVWLEAKVRAVEGGQTVPGSYVITVRDVTVRKEEELQAMRDACTDPLTGLPNRRAFLKELEPALAGADERPFSLAIIDLDHFKTVNDRYGHDVGDLVLKHVARIMKRLSNDECFFARLGGEEFGMIGRHEAITASAEVCERLREAINENQIRDADGGMFGVSASIGLAHLREPCSATLALQTADSPLYSAKAAGRNRVHVAQGPLGWKYRAEGTRDRHRLLQCV</sequence>
<dbReference type="CDD" id="cd01949">
    <property type="entry name" value="GGDEF"/>
    <property type="match status" value="1"/>
</dbReference>
<dbReference type="FunFam" id="3.30.70.270:FF:000001">
    <property type="entry name" value="Diguanylate cyclase domain protein"/>
    <property type="match status" value="1"/>
</dbReference>
<dbReference type="SMART" id="SM00267">
    <property type="entry name" value="GGDEF"/>
    <property type="match status" value="1"/>
</dbReference>
<evidence type="ECO:0000256" key="6">
    <source>
        <dbReference type="SAM" id="Phobius"/>
    </source>
</evidence>
<dbReference type="Gene3D" id="3.30.70.270">
    <property type="match status" value="1"/>
</dbReference>
<dbReference type="InterPro" id="IPR000160">
    <property type="entry name" value="GGDEF_dom"/>
</dbReference>
<dbReference type="InterPro" id="IPR043128">
    <property type="entry name" value="Rev_trsase/Diguanyl_cyclase"/>
</dbReference>
<feature type="transmembrane region" description="Helical" evidence="6">
    <location>
        <begin position="272"/>
        <end position="292"/>
    </location>
</feature>
<feature type="transmembrane region" description="Helical" evidence="6">
    <location>
        <begin position="158"/>
        <end position="177"/>
    </location>
</feature>
<dbReference type="OrthoDB" id="9812260at2"/>
<feature type="transmembrane region" description="Helical" evidence="6">
    <location>
        <begin position="241"/>
        <end position="266"/>
    </location>
</feature>
<dbReference type="GO" id="GO:0005886">
    <property type="term" value="C:plasma membrane"/>
    <property type="evidence" value="ECO:0007669"/>
    <property type="project" value="UniProtKB-SubCell"/>
</dbReference>
<accession>A0A418NFH6</accession>
<dbReference type="InterPro" id="IPR035965">
    <property type="entry name" value="PAS-like_dom_sf"/>
</dbReference>
<dbReference type="Pfam" id="PF08448">
    <property type="entry name" value="PAS_4"/>
    <property type="match status" value="1"/>
</dbReference>
<feature type="transmembrane region" description="Helical" evidence="6">
    <location>
        <begin position="218"/>
        <end position="234"/>
    </location>
</feature>
<dbReference type="PROSITE" id="PS50887">
    <property type="entry name" value="GGDEF"/>
    <property type="match status" value="1"/>
</dbReference>
<comment type="caution">
    <text evidence="8">The sequence shown here is derived from an EMBL/GenBank/DDBJ whole genome shotgun (WGS) entry which is preliminary data.</text>
</comment>
<dbReference type="CDD" id="cd00130">
    <property type="entry name" value="PAS"/>
    <property type="match status" value="1"/>
</dbReference>
<evidence type="ECO:0000256" key="3">
    <source>
        <dbReference type="ARBA" id="ARBA00022692"/>
    </source>
</evidence>
<reference evidence="8 9" key="1">
    <citation type="submission" date="2018-08" db="EMBL/GenBank/DDBJ databases">
        <title>Altererythrobacter sp.Ery1 and Ery12, the genome sequencing of novel strains in genus Alterythrobacter.</title>
        <authorList>
            <person name="Cheng H."/>
            <person name="Wu Y.-H."/>
            <person name="Fang C."/>
            <person name="Xu X.-W."/>
        </authorList>
    </citation>
    <scope>NUCLEOTIDE SEQUENCE [LARGE SCALE GENOMIC DNA]</scope>
    <source>
        <strain evidence="8 9">Ery1</strain>
    </source>
</reference>
<dbReference type="PANTHER" id="PTHR44757">
    <property type="entry name" value="DIGUANYLATE CYCLASE DGCP"/>
    <property type="match status" value="1"/>
</dbReference>
<evidence type="ECO:0000256" key="5">
    <source>
        <dbReference type="ARBA" id="ARBA00023136"/>
    </source>
</evidence>
<feature type="transmembrane region" description="Helical" evidence="6">
    <location>
        <begin position="193"/>
        <end position="212"/>
    </location>
</feature>
<proteinExistence type="predicted"/>
<evidence type="ECO:0000256" key="4">
    <source>
        <dbReference type="ARBA" id="ARBA00022989"/>
    </source>
</evidence>
<feature type="domain" description="GGDEF" evidence="7">
    <location>
        <begin position="458"/>
        <end position="591"/>
    </location>
</feature>
<keyword evidence="9" id="KW-1185">Reference proteome</keyword>
<keyword evidence="2" id="KW-1003">Cell membrane</keyword>
<protein>
    <submittedName>
        <fullName evidence="8">Sensor domain-containing diguanylate cyclase</fullName>
    </submittedName>
</protein>
<keyword evidence="5 6" id="KW-0472">Membrane</keyword>
<dbReference type="Pfam" id="PF05231">
    <property type="entry name" value="MASE1"/>
    <property type="match status" value="1"/>
</dbReference>
<keyword evidence="4 6" id="KW-1133">Transmembrane helix</keyword>
<dbReference type="AlphaFoldDB" id="A0A418NFH6"/>
<dbReference type="GO" id="GO:0003824">
    <property type="term" value="F:catalytic activity"/>
    <property type="evidence" value="ECO:0007669"/>
    <property type="project" value="UniProtKB-ARBA"/>
</dbReference>
<dbReference type="SMART" id="SM00091">
    <property type="entry name" value="PAS"/>
    <property type="match status" value="1"/>
</dbReference>
<dbReference type="Gene3D" id="3.30.450.20">
    <property type="entry name" value="PAS domain"/>
    <property type="match status" value="1"/>
</dbReference>
<evidence type="ECO:0000256" key="1">
    <source>
        <dbReference type="ARBA" id="ARBA00004651"/>
    </source>
</evidence>
<feature type="transmembrane region" description="Helical" evidence="6">
    <location>
        <begin position="37"/>
        <end position="57"/>
    </location>
</feature>
<dbReference type="InterPro" id="IPR052155">
    <property type="entry name" value="Biofilm_reg_signaling"/>
</dbReference>
<dbReference type="EMBL" id="QXFK01000018">
    <property type="protein sequence ID" value="RIV76816.1"/>
    <property type="molecule type" value="Genomic_DNA"/>
</dbReference>
<feature type="transmembrane region" description="Helical" evidence="6">
    <location>
        <begin position="64"/>
        <end position="81"/>
    </location>
</feature>
<keyword evidence="3 6" id="KW-0812">Transmembrane</keyword>
<feature type="transmembrane region" description="Helical" evidence="6">
    <location>
        <begin position="119"/>
        <end position="138"/>
    </location>
</feature>
<dbReference type="InterPro" id="IPR007895">
    <property type="entry name" value="MASE1"/>
</dbReference>
<dbReference type="SUPFAM" id="SSF55785">
    <property type="entry name" value="PYP-like sensor domain (PAS domain)"/>
    <property type="match status" value="1"/>
</dbReference>
<dbReference type="InterPro" id="IPR029787">
    <property type="entry name" value="Nucleotide_cyclase"/>
</dbReference>
<dbReference type="NCBIfam" id="TIGR00254">
    <property type="entry name" value="GGDEF"/>
    <property type="match status" value="1"/>
</dbReference>
<feature type="transmembrane region" description="Helical" evidence="6">
    <location>
        <begin position="87"/>
        <end position="107"/>
    </location>
</feature>
<dbReference type="Pfam" id="PF00990">
    <property type="entry name" value="GGDEF"/>
    <property type="match status" value="1"/>
</dbReference>
<dbReference type="NCBIfam" id="TIGR00229">
    <property type="entry name" value="sensory_box"/>
    <property type="match status" value="1"/>
</dbReference>
<dbReference type="InterPro" id="IPR013656">
    <property type="entry name" value="PAS_4"/>
</dbReference>
<evidence type="ECO:0000313" key="9">
    <source>
        <dbReference type="Proteomes" id="UP000285092"/>
    </source>
</evidence>
<dbReference type="InterPro" id="IPR000014">
    <property type="entry name" value="PAS"/>
</dbReference>
<evidence type="ECO:0000259" key="7">
    <source>
        <dbReference type="PROSITE" id="PS50887"/>
    </source>
</evidence>
<evidence type="ECO:0000256" key="2">
    <source>
        <dbReference type="ARBA" id="ARBA00022475"/>
    </source>
</evidence>
<feature type="transmembrane region" description="Helical" evidence="6">
    <location>
        <begin position="12"/>
        <end position="31"/>
    </location>
</feature>
<evidence type="ECO:0000313" key="8">
    <source>
        <dbReference type="EMBL" id="RIV76816.1"/>
    </source>
</evidence>
<gene>
    <name evidence="8" type="ORF">D2V04_11700</name>
</gene>
<comment type="subcellular location">
    <subcellularLocation>
        <location evidence="1">Cell membrane</location>
        <topology evidence="1">Multi-pass membrane protein</topology>
    </subcellularLocation>
</comment>
<dbReference type="SUPFAM" id="SSF55073">
    <property type="entry name" value="Nucleotide cyclase"/>
    <property type="match status" value="1"/>
</dbReference>